<gene>
    <name evidence="2" type="ORF">AMK59_5114</name>
</gene>
<dbReference type="GO" id="GO:0005739">
    <property type="term" value="C:mitochondrion"/>
    <property type="evidence" value="ECO:0007669"/>
    <property type="project" value="TreeGrafter"/>
</dbReference>
<dbReference type="OrthoDB" id="275278at2759"/>
<dbReference type="Proteomes" id="UP000051574">
    <property type="component" value="Unassembled WGS sequence"/>
</dbReference>
<evidence type="ECO:0000313" key="3">
    <source>
        <dbReference type="Proteomes" id="UP000051574"/>
    </source>
</evidence>
<dbReference type="GO" id="GO:0005524">
    <property type="term" value="F:ATP binding"/>
    <property type="evidence" value="ECO:0007669"/>
    <property type="project" value="InterPro"/>
</dbReference>
<organism evidence="2 3">
    <name type="scientific">Oryctes borbonicus</name>
    <dbReference type="NCBI Taxonomy" id="1629725"/>
    <lineage>
        <taxon>Eukaryota</taxon>
        <taxon>Metazoa</taxon>
        <taxon>Ecdysozoa</taxon>
        <taxon>Arthropoda</taxon>
        <taxon>Hexapoda</taxon>
        <taxon>Insecta</taxon>
        <taxon>Pterygota</taxon>
        <taxon>Neoptera</taxon>
        <taxon>Endopterygota</taxon>
        <taxon>Coleoptera</taxon>
        <taxon>Polyphaga</taxon>
        <taxon>Scarabaeiformia</taxon>
        <taxon>Scarabaeidae</taxon>
        <taxon>Dynastinae</taxon>
        <taxon>Oryctes</taxon>
    </lineage>
</organism>
<dbReference type="InterPro" id="IPR007694">
    <property type="entry name" value="DNA_helicase_DnaB-like_C"/>
</dbReference>
<keyword evidence="3" id="KW-1185">Reference proteome</keyword>
<dbReference type="PANTHER" id="PTHR12873">
    <property type="entry name" value="T7-LIKE MITOCHONDRIAL DNA HELICASE"/>
    <property type="match status" value="1"/>
</dbReference>
<dbReference type="Gene3D" id="3.40.50.300">
    <property type="entry name" value="P-loop containing nucleotide triphosphate hydrolases"/>
    <property type="match status" value="1"/>
</dbReference>
<protein>
    <recommendedName>
        <fullName evidence="1">SF4 helicase domain-containing protein</fullName>
    </recommendedName>
</protein>
<reference evidence="2 3" key="1">
    <citation type="submission" date="2015-09" db="EMBL/GenBank/DDBJ databases">
        <title>Draft genome of the scarab beetle Oryctes borbonicus.</title>
        <authorList>
            <person name="Meyer J.M."/>
            <person name="Markov G.V."/>
            <person name="Baskaran P."/>
            <person name="Herrmann M."/>
            <person name="Sommer R.J."/>
            <person name="Roedelsperger C."/>
        </authorList>
    </citation>
    <scope>NUCLEOTIDE SEQUENCE [LARGE SCALE GENOMIC DNA]</scope>
    <source>
        <strain evidence="2">OB123</strain>
        <tissue evidence="2">Whole animal</tissue>
    </source>
</reference>
<dbReference type="PANTHER" id="PTHR12873:SF0">
    <property type="entry name" value="TWINKLE MTDNA HELICASE"/>
    <property type="match status" value="1"/>
</dbReference>
<dbReference type="Pfam" id="PF13481">
    <property type="entry name" value="AAA_25"/>
    <property type="match status" value="1"/>
</dbReference>
<evidence type="ECO:0000259" key="1">
    <source>
        <dbReference type="PROSITE" id="PS51199"/>
    </source>
</evidence>
<evidence type="ECO:0000313" key="2">
    <source>
        <dbReference type="EMBL" id="KRT81242.1"/>
    </source>
</evidence>
<feature type="domain" description="SF4 helicase" evidence="1">
    <location>
        <begin position="1"/>
        <end position="124"/>
    </location>
</feature>
<dbReference type="GO" id="GO:0003697">
    <property type="term" value="F:single-stranded DNA binding"/>
    <property type="evidence" value="ECO:0007669"/>
    <property type="project" value="InterPro"/>
</dbReference>
<feature type="non-terminal residue" evidence="2">
    <location>
        <position position="124"/>
    </location>
</feature>
<proteinExistence type="predicted"/>
<dbReference type="InterPro" id="IPR027032">
    <property type="entry name" value="Twinkle-like"/>
</dbReference>
<comment type="caution">
    <text evidence="2">The sequence shown here is derived from an EMBL/GenBank/DDBJ whole genome shotgun (WGS) entry which is preliminary data.</text>
</comment>
<dbReference type="InterPro" id="IPR027417">
    <property type="entry name" value="P-loop_NTPase"/>
</dbReference>
<dbReference type="PROSITE" id="PS51199">
    <property type="entry name" value="SF4_HELICASE"/>
    <property type="match status" value="1"/>
</dbReference>
<dbReference type="SUPFAM" id="SSF52540">
    <property type="entry name" value="P-loop containing nucleoside triphosphate hydrolases"/>
    <property type="match status" value="1"/>
</dbReference>
<accession>A0A0T6B1N0</accession>
<dbReference type="EMBL" id="LJIG01016224">
    <property type="protein sequence ID" value="KRT81242.1"/>
    <property type="molecule type" value="Genomic_DNA"/>
</dbReference>
<name>A0A0T6B1N0_9SCAR</name>
<dbReference type="GO" id="GO:0006264">
    <property type="term" value="P:mitochondrial DNA replication"/>
    <property type="evidence" value="ECO:0007669"/>
    <property type="project" value="TreeGrafter"/>
</dbReference>
<sequence>MTILTGPTGSGKTTFISEYSLDLAMQGVSTLWGSFEIRNARLARTMLQQFAGVLLDTNVERFDHWADKFEKLPLYFMTFHGQQAVKVVMETVEHATYVHDISHVIVDNVQFMMGLSEDPKHIDR</sequence>
<dbReference type="GO" id="GO:0043139">
    <property type="term" value="F:5'-3' DNA helicase activity"/>
    <property type="evidence" value="ECO:0007669"/>
    <property type="project" value="InterPro"/>
</dbReference>
<dbReference type="AlphaFoldDB" id="A0A0T6B1N0"/>